<evidence type="ECO:0000313" key="6">
    <source>
        <dbReference type="EMBL" id="NYE70099.1"/>
    </source>
</evidence>
<dbReference type="InterPro" id="IPR014710">
    <property type="entry name" value="RmlC-like_jellyroll"/>
</dbReference>
<reference evidence="6 7" key="1">
    <citation type="submission" date="2020-07" db="EMBL/GenBank/DDBJ databases">
        <title>Sequencing the genomes of 1000 actinobacteria strains.</title>
        <authorList>
            <person name="Klenk H.-P."/>
        </authorList>
    </citation>
    <scope>NUCLEOTIDE SEQUENCE [LARGE SCALE GENOMIC DNA]</scope>
    <source>
        <strain evidence="6 7">DSM 22083</strain>
    </source>
</reference>
<evidence type="ECO:0000256" key="4">
    <source>
        <dbReference type="ARBA" id="ARBA00023163"/>
    </source>
</evidence>
<dbReference type="InterPro" id="IPR009057">
    <property type="entry name" value="Homeodomain-like_sf"/>
</dbReference>
<dbReference type="InterPro" id="IPR037923">
    <property type="entry name" value="HTH-like"/>
</dbReference>
<evidence type="ECO:0000256" key="2">
    <source>
        <dbReference type="ARBA" id="ARBA00023125"/>
    </source>
</evidence>
<dbReference type="PANTHER" id="PTHR46796:SF6">
    <property type="entry name" value="ARAC SUBFAMILY"/>
    <property type="match status" value="1"/>
</dbReference>
<dbReference type="InterPro" id="IPR018062">
    <property type="entry name" value="HTH_AraC-typ_CS"/>
</dbReference>
<dbReference type="SUPFAM" id="SSF46689">
    <property type="entry name" value="Homeodomain-like"/>
    <property type="match status" value="2"/>
</dbReference>
<evidence type="ECO:0000259" key="5">
    <source>
        <dbReference type="PROSITE" id="PS01124"/>
    </source>
</evidence>
<dbReference type="Gene3D" id="1.10.10.60">
    <property type="entry name" value="Homeodomain-like"/>
    <property type="match status" value="1"/>
</dbReference>
<protein>
    <submittedName>
        <fullName evidence="6">AraC-like DNA-binding protein</fullName>
    </submittedName>
</protein>
<dbReference type="GO" id="GO:0043565">
    <property type="term" value="F:sequence-specific DNA binding"/>
    <property type="evidence" value="ECO:0007669"/>
    <property type="project" value="InterPro"/>
</dbReference>
<keyword evidence="2 6" id="KW-0238">DNA-binding</keyword>
<keyword evidence="3" id="KW-0010">Activator</keyword>
<sequence length="279" mass="30602">MGSADDGSGISLIAHAAAYFDCPPSWRLAPRSLPHYQLWVITGGMCEFRLGGLDPVRVGPRSVIMIPPQTSQQAWNGEPSLRTHVAHFMAYDRGEPRLDLWPPTLMINLHGRAWDRVVADVRDAAAELARPRPGGTMIANAALTDAVGRLPRTEADSVIIDPSGETHPPEVAAAIDHLRRNFERDLSTRDLAAAAHVSPELLRRLFRRATGQSPSRFVQRFRIGVARRLLQETDLPVSVVARRAGFGDAFYFSRVFTAAEGTPPSRYRATARAELSAGP</sequence>
<dbReference type="SUPFAM" id="SSF51215">
    <property type="entry name" value="Regulatory protein AraC"/>
    <property type="match status" value="1"/>
</dbReference>
<dbReference type="InterPro" id="IPR050204">
    <property type="entry name" value="AraC_XylS_family_regulators"/>
</dbReference>
<dbReference type="InterPro" id="IPR018060">
    <property type="entry name" value="HTH_AraC"/>
</dbReference>
<dbReference type="Proteomes" id="UP000569914">
    <property type="component" value="Unassembled WGS sequence"/>
</dbReference>
<dbReference type="Pfam" id="PF12833">
    <property type="entry name" value="HTH_18"/>
    <property type="match status" value="1"/>
</dbReference>
<keyword evidence="1" id="KW-0805">Transcription regulation</keyword>
<evidence type="ECO:0000256" key="1">
    <source>
        <dbReference type="ARBA" id="ARBA00023015"/>
    </source>
</evidence>
<dbReference type="GO" id="GO:0003700">
    <property type="term" value="F:DNA-binding transcription factor activity"/>
    <property type="evidence" value="ECO:0007669"/>
    <property type="project" value="InterPro"/>
</dbReference>
<dbReference type="EMBL" id="JACCBU010000001">
    <property type="protein sequence ID" value="NYE70099.1"/>
    <property type="molecule type" value="Genomic_DNA"/>
</dbReference>
<organism evidence="6 7">
    <name type="scientific">Microlunatus parietis</name>
    <dbReference type="NCBI Taxonomy" id="682979"/>
    <lineage>
        <taxon>Bacteria</taxon>
        <taxon>Bacillati</taxon>
        <taxon>Actinomycetota</taxon>
        <taxon>Actinomycetes</taxon>
        <taxon>Propionibacteriales</taxon>
        <taxon>Propionibacteriaceae</taxon>
        <taxon>Microlunatus</taxon>
    </lineage>
</organism>
<gene>
    <name evidence="6" type="ORF">BKA15_001428</name>
</gene>
<feature type="domain" description="HTH araC/xylS-type" evidence="5">
    <location>
        <begin position="172"/>
        <end position="270"/>
    </location>
</feature>
<keyword evidence="7" id="KW-1185">Reference proteome</keyword>
<evidence type="ECO:0000256" key="3">
    <source>
        <dbReference type="ARBA" id="ARBA00023159"/>
    </source>
</evidence>
<proteinExistence type="predicted"/>
<dbReference type="PANTHER" id="PTHR46796">
    <property type="entry name" value="HTH-TYPE TRANSCRIPTIONAL ACTIVATOR RHAS-RELATED"/>
    <property type="match status" value="1"/>
</dbReference>
<dbReference type="SMART" id="SM00342">
    <property type="entry name" value="HTH_ARAC"/>
    <property type="match status" value="1"/>
</dbReference>
<dbReference type="PROSITE" id="PS00041">
    <property type="entry name" value="HTH_ARAC_FAMILY_1"/>
    <property type="match status" value="1"/>
</dbReference>
<name>A0A7Y9I5J7_9ACTN</name>
<dbReference type="RefSeq" id="WP_179749315.1">
    <property type="nucleotide sequence ID" value="NZ_JACCBU010000001.1"/>
</dbReference>
<keyword evidence="4" id="KW-0804">Transcription</keyword>
<dbReference type="PROSITE" id="PS01124">
    <property type="entry name" value="HTH_ARAC_FAMILY_2"/>
    <property type="match status" value="1"/>
</dbReference>
<comment type="caution">
    <text evidence="6">The sequence shown here is derived from an EMBL/GenBank/DDBJ whole genome shotgun (WGS) entry which is preliminary data.</text>
</comment>
<evidence type="ECO:0000313" key="7">
    <source>
        <dbReference type="Proteomes" id="UP000569914"/>
    </source>
</evidence>
<dbReference type="AlphaFoldDB" id="A0A7Y9I5J7"/>
<accession>A0A7Y9I5J7</accession>
<dbReference type="Gene3D" id="2.60.120.10">
    <property type="entry name" value="Jelly Rolls"/>
    <property type="match status" value="1"/>
</dbReference>